<reference evidence="2 3" key="1">
    <citation type="submission" date="2017-07" db="EMBL/GenBank/DDBJ databases">
        <title>Draft whole genome sequences of clinical Proprionibacteriaceae strains.</title>
        <authorList>
            <person name="Bernier A.-M."/>
            <person name="Bernard K."/>
            <person name="Domingo M.-C."/>
        </authorList>
    </citation>
    <scope>NUCLEOTIDE SEQUENCE [LARGE SCALE GENOMIC DNA]</scope>
    <source>
        <strain evidence="2 3">NML 130396</strain>
    </source>
</reference>
<dbReference type="RefSeq" id="WP_094363202.1">
    <property type="nucleotide sequence ID" value="NZ_NMVQ01000007.1"/>
</dbReference>
<name>A0A255HA71_9ACTN</name>
<evidence type="ECO:0000313" key="2">
    <source>
        <dbReference type="EMBL" id="OYO23444.1"/>
    </source>
</evidence>
<keyword evidence="3" id="KW-1185">Reference proteome</keyword>
<dbReference type="EMBL" id="NMVQ01000007">
    <property type="protein sequence ID" value="OYO23444.1"/>
    <property type="molecule type" value="Genomic_DNA"/>
</dbReference>
<organism evidence="2 3">
    <name type="scientific">Enemella dayhoffiae</name>
    <dbReference type="NCBI Taxonomy" id="2016507"/>
    <lineage>
        <taxon>Bacteria</taxon>
        <taxon>Bacillati</taxon>
        <taxon>Actinomycetota</taxon>
        <taxon>Actinomycetes</taxon>
        <taxon>Propionibacteriales</taxon>
        <taxon>Propionibacteriaceae</taxon>
        <taxon>Enemella</taxon>
    </lineage>
</organism>
<protein>
    <submittedName>
        <fullName evidence="2">Uncharacterized protein</fullName>
    </submittedName>
</protein>
<sequence>MPPGAKALKGFIKPLVERLLRLPKKLSKKAKSLDPPPKALPKPKGIHPDDVAKVLDPKRLQHGTRHLSPPESNVLPKWAGKTSPKAIEDTLGPVLTKPDRVFPHKLGNDAVTGYAAKIDGKDVVVFVYDGGKNAGKLATAVHPTPQQMINWGL</sequence>
<dbReference type="Proteomes" id="UP000216311">
    <property type="component" value="Unassembled WGS sequence"/>
</dbReference>
<gene>
    <name evidence="2" type="ORF">CGZ93_05730</name>
</gene>
<comment type="caution">
    <text evidence="2">The sequence shown here is derived from an EMBL/GenBank/DDBJ whole genome shotgun (WGS) entry which is preliminary data.</text>
</comment>
<evidence type="ECO:0000256" key="1">
    <source>
        <dbReference type="SAM" id="MobiDB-lite"/>
    </source>
</evidence>
<dbReference type="AlphaFoldDB" id="A0A255HA71"/>
<dbReference type="OrthoDB" id="3795228at2"/>
<feature type="region of interest" description="Disordered" evidence="1">
    <location>
        <begin position="26"/>
        <end position="49"/>
    </location>
</feature>
<evidence type="ECO:0000313" key="3">
    <source>
        <dbReference type="Proteomes" id="UP000216311"/>
    </source>
</evidence>
<accession>A0A255HA71</accession>
<proteinExistence type="predicted"/>